<dbReference type="RefSeq" id="WP_072573331.1">
    <property type="nucleotide sequence ID" value="NZ_CP018191.1"/>
</dbReference>
<evidence type="ECO:0000256" key="4">
    <source>
        <dbReference type="ARBA" id="ARBA00022989"/>
    </source>
</evidence>
<dbReference type="Proteomes" id="UP000182373">
    <property type="component" value="Chromosome"/>
</dbReference>
<dbReference type="PANTHER" id="PTHR38459:SF1">
    <property type="entry name" value="PROPHAGE BACTOPRENOL-LINKED GLUCOSE TRANSLOCASE HOMOLOG"/>
    <property type="match status" value="1"/>
</dbReference>
<feature type="transmembrane region" description="Helical" evidence="6">
    <location>
        <begin position="32"/>
        <end position="51"/>
    </location>
</feature>
<accession>A0AAC9KDT1</accession>
<dbReference type="EMBL" id="CP018191">
    <property type="protein sequence ID" value="APH55603.1"/>
    <property type="molecule type" value="Genomic_DNA"/>
</dbReference>
<comment type="subcellular location">
    <subcellularLocation>
        <location evidence="1">Membrane</location>
        <topology evidence="1">Multi-pass membrane protein</topology>
    </subcellularLocation>
</comment>
<feature type="transmembrane region" description="Helical" evidence="6">
    <location>
        <begin position="71"/>
        <end position="93"/>
    </location>
</feature>
<evidence type="ECO:0000256" key="6">
    <source>
        <dbReference type="SAM" id="Phobius"/>
    </source>
</evidence>
<sequence>MSQQFLRFLLTGGVAALVNLGCRYLLNLVMPFWVAVPIAYLFGMITAYVLARMYVFDESGRSRASEFRRFAVVNGFALFVVWGVSLALAKVLFPWVGLTWHADDIAHFIGVLSPVAISYVGHRHYTFSKKAVATSDGV</sequence>
<evidence type="ECO:0000256" key="3">
    <source>
        <dbReference type="ARBA" id="ARBA00022692"/>
    </source>
</evidence>
<dbReference type="GO" id="GO:0000271">
    <property type="term" value="P:polysaccharide biosynthetic process"/>
    <property type="evidence" value="ECO:0007669"/>
    <property type="project" value="InterPro"/>
</dbReference>
<gene>
    <name evidence="8" type="ORF">GbCGDNIH9_2276</name>
</gene>
<evidence type="ECO:0000259" key="7">
    <source>
        <dbReference type="Pfam" id="PF04138"/>
    </source>
</evidence>
<protein>
    <submittedName>
        <fullName evidence="8">Membrane spanning protein</fullName>
    </submittedName>
</protein>
<evidence type="ECO:0000256" key="1">
    <source>
        <dbReference type="ARBA" id="ARBA00004141"/>
    </source>
</evidence>
<keyword evidence="5 6" id="KW-0472">Membrane</keyword>
<dbReference type="GO" id="GO:0005886">
    <property type="term" value="C:plasma membrane"/>
    <property type="evidence" value="ECO:0007669"/>
    <property type="project" value="TreeGrafter"/>
</dbReference>
<dbReference type="InterPro" id="IPR007267">
    <property type="entry name" value="GtrA_DPMS_TM"/>
</dbReference>
<evidence type="ECO:0000313" key="9">
    <source>
        <dbReference type="Proteomes" id="UP000182373"/>
    </source>
</evidence>
<evidence type="ECO:0000313" key="8">
    <source>
        <dbReference type="EMBL" id="APH55603.1"/>
    </source>
</evidence>
<dbReference type="InterPro" id="IPR051401">
    <property type="entry name" value="GtrA_CellWall_Glycosyl"/>
</dbReference>
<feature type="transmembrane region" description="Helical" evidence="6">
    <location>
        <begin position="5"/>
        <end position="26"/>
    </location>
</feature>
<dbReference type="AlphaFoldDB" id="A0AAC9KDT1"/>
<proteinExistence type="inferred from homology"/>
<comment type="similarity">
    <text evidence="2">Belongs to the GtrA family.</text>
</comment>
<keyword evidence="4 6" id="KW-1133">Transmembrane helix</keyword>
<dbReference type="PANTHER" id="PTHR38459">
    <property type="entry name" value="PROPHAGE BACTOPRENOL-LINKED GLUCOSE TRANSLOCASE HOMOLOG"/>
    <property type="match status" value="1"/>
</dbReference>
<keyword evidence="3 6" id="KW-0812">Transmembrane</keyword>
<reference evidence="9" key="1">
    <citation type="submission" date="2016-11" db="EMBL/GenBank/DDBJ databases">
        <title>Comparative genomic and phenotypic analysis of Granulibacter bethesdensis clinical isolates from patients with chronic granulomatous disease.</title>
        <authorList>
            <person name="Zarember K.A."/>
            <person name="Porcella S.F."/>
            <person name="Chu J."/>
            <person name="Ding L."/>
            <person name="Dahlstrom E."/>
            <person name="Barbian K."/>
            <person name="Martens C."/>
            <person name="Sykora L."/>
            <person name="Kramer S."/>
            <person name="Pettinato A.M."/>
            <person name="Hong H."/>
            <person name="Wald G."/>
            <person name="Berg L.J."/>
            <person name="Rogge L.S."/>
            <person name="Greenberg D.E."/>
            <person name="Falcone E.L."/>
            <person name="Neves J.F."/>
            <person name="Simoes M.J."/>
            <person name="Casal M."/>
            <person name="Rodriguez-Lopez F.C."/>
            <person name="Zelazny A."/>
            <person name="Gallin J.I."/>
            <person name="Holland S.M."/>
        </authorList>
    </citation>
    <scope>NUCLEOTIDE SEQUENCE [LARGE SCALE GENOMIC DNA]</scope>
    <source>
        <strain evidence="9">NIH9.1</strain>
    </source>
</reference>
<feature type="domain" description="GtrA/DPMS transmembrane" evidence="7">
    <location>
        <begin position="7"/>
        <end position="127"/>
    </location>
</feature>
<evidence type="ECO:0000256" key="2">
    <source>
        <dbReference type="ARBA" id="ARBA00009399"/>
    </source>
</evidence>
<dbReference type="Pfam" id="PF04138">
    <property type="entry name" value="GtrA_DPMS_TM"/>
    <property type="match status" value="1"/>
</dbReference>
<feature type="transmembrane region" description="Helical" evidence="6">
    <location>
        <begin position="105"/>
        <end position="121"/>
    </location>
</feature>
<organism evidence="8 9">
    <name type="scientific">Granulibacter bethesdensis</name>
    <dbReference type="NCBI Taxonomy" id="364410"/>
    <lineage>
        <taxon>Bacteria</taxon>
        <taxon>Pseudomonadati</taxon>
        <taxon>Pseudomonadota</taxon>
        <taxon>Alphaproteobacteria</taxon>
        <taxon>Acetobacterales</taxon>
        <taxon>Acetobacteraceae</taxon>
        <taxon>Granulibacter</taxon>
    </lineage>
</organism>
<name>A0AAC9KDT1_9PROT</name>
<evidence type="ECO:0000256" key="5">
    <source>
        <dbReference type="ARBA" id="ARBA00023136"/>
    </source>
</evidence>